<comment type="caution">
    <text evidence="1">The sequence shown here is derived from an EMBL/GenBank/DDBJ whole genome shotgun (WGS) entry which is preliminary data.</text>
</comment>
<accession>A0A8B6E5T4</accession>
<dbReference type="InterPro" id="IPR011011">
    <property type="entry name" value="Znf_FYVE_PHD"/>
</dbReference>
<gene>
    <name evidence="1" type="ORF">MGAL_10B032675</name>
</gene>
<evidence type="ECO:0000313" key="2">
    <source>
        <dbReference type="Proteomes" id="UP000596742"/>
    </source>
</evidence>
<name>A0A8B6E5T4_MYTGA</name>
<organism evidence="1 2">
    <name type="scientific">Mytilus galloprovincialis</name>
    <name type="common">Mediterranean mussel</name>
    <dbReference type="NCBI Taxonomy" id="29158"/>
    <lineage>
        <taxon>Eukaryota</taxon>
        <taxon>Metazoa</taxon>
        <taxon>Spiralia</taxon>
        <taxon>Lophotrochozoa</taxon>
        <taxon>Mollusca</taxon>
        <taxon>Bivalvia</taxon>
        <taxon>Autobranchia</taxon>
        <taxon>Pteriomorphia</taxon>
        <taxon>Mytilida</taxon>
        <taxon>Mytiloidea</taxon>
        <taxon>Mytilidae</taxon>
        <taxon>Mytilinae</taxon>
        <taxon>Mytilus</taxon>
    </lineage>
</organism>
<dbReference type="SUPFAM" id="SSF57903">
    <property type="entry name" value="FYVE/PHD zinc finger"/>
    <property type="match status" value="2"/>
</dbReference>
<protein>
    <recommendedName>
        <fullName evidence="3">PHD-type domain-containing protein</fullName>
    </recommendedName>
</protein>
<keyword evidence="2" id="KW-1185">Reference proteome</keyword>
<evidence type="ECO:0000313" key="1">
    <source>
        <dbReference type="EMBL" id="VDI30186.1"/>
    </source>
</evidence>
<dbReference type="Proteomes" id="UP000596742">
    <property type="component" value="Unassembled WGS sequence"/>
</dbReference>
<reference evidence="1" key="1">
    <citation type="submission" date="2018-11" db="EMBL/GenBank/DDBJ databases">
        <authorList>
            <person name="Alioto T."/>
            <person name="Alioto T."/>
        </authorList>
    </citation>
    <scope>NUCLEOTIDE SEQUENCE</scope>
</reference>
<evidence type="ECO:0008006" key="3">
    <source>
        <dbReference type="Google" id="ProtNLM"/>
    </source>
</evidence>
<dbReference type="EMBL" id="UYJE01004669">
    <property type="protein sequence ID" value="VDI30186.1"/>
    <property type="molecule type" value="Genomic_DNA"/>
</dbReference>
<sequence length="353" mass="39690">MAALVATSKARTRSRTVANKEFCIQNYTLNIAKALNKKLEATKRNLSVEYKHTKGGIVLTADAVTYELLKLATLSYFENLAESNGKATIREITDKSQTTVVQHIVKVSANKASYTINIYNTTSRLLINGNGANQFLDNDLKNIHSIVLKSLKEQGVEGLSTEQLNRQLGNQLQSLLHKDNNSTIRTGTNKKQEVEEGNDTCTKCNQRCKTRSTYCDKGSHWVHYKCQKLSELEIQMAENSNGDEYYECKLCIAAKSNILALEGSTQSHTNAQLLLTEETEAKRGYNTDETLDTSPEEQNCTVCDNILMDPEWDICEQCNSKCHFKCMTEISTAYICIPCIMIQDELQPITQRK</sequence>
<dbReference type="OrthoDB" id="6101925at2759"/>
<dbReference type="AlphaFoldDB" id="A0A8B6E5T4"/>
<proteinExistence type="predicted"/>